<feature type="region of interest" description="Disordered" evidence="1">
    <location>
        <begin position="24"/>
        <end position="44"/>
    </location>
</feature>
<dbReference type="EMBL" id="FZOF01000036">
    <property type="protein sequence ID" value="SNT53998.1"/>
    <property type="molecule type" value="Genomic_DNA"/>
</dbReference>
<sequence>MCGVLFRVADLPVPECRTRFRRSDQGRVLQGTRSRGQGHLSHLTGMRAGPWTRILAL</sequence>
<evidence type="ECO:0000313" key="2">
    <source>
        <dbReference type="EMBL" id="SNT53998.1"/>
    </source>
</evidence>
<organism evidence="2 3">
    <name type="scientific">Actinacidiphila glaucinigra</name>
    <dbReference type="NCBI Taxonomy" id="235986"/>
    <lineage>
        <taxon>Bacteria</taxon>
        <taxon>Bacillati</taxon>
        <taxon>Actinomycetota</taxon>
        <taxon>Actinomycetes</taxon>
        <taxon>Kitasatosporales</taxon>
        <taxon>Streptomycetaceae</taxon>
        <taxon>Actinacidiphila</taxon>
    </lineage>
</organism>
<evidence type="ECO:0000313" key="3">
    <source>
        <dbReference type="Proteomes" id="UP000198280"/>
    </source>
</evidence>
<name>A0A239NI44_9ACTN</name>
<keyword evidence="3" id="KW-1185">Reference proteome</keyword>
<dbReference type="AlphaFoldDB" id="A0A239NI44"/>
<protein>
    <submittedName>
        <fullName evidence="2">Uncharacterized protein</fullName>
    </submittedName>
</protein>
<accession>A0A239NI44</accession>
<proteinExistence type="predicted"/>
<reference evidence="2 3" key="1">
    <citation type="submission" date="2017-06" db="EMBL/GenBank/DDBJ databases">
        <authorList>
            <person name="Kim H.J."/>
            <person name="Triplett B.A."/>
        </authorList>
    </citation>
    <scope>NUCLEOTIDE SEQUENCE [LARGE SCALE GENOMIC DNA]</scope>
    <source>
        <strain evidence="2 3">CGMCC 4.1858</strain>
    </source>
</reference>
<gene>
    <name evidence="2" type="ORF">SAMN05216252_13621</name>
</gene>
<evidence type="ECO:0000256" key="1">
    <source>
        <dbReference type="SAM" id="MobiDB-lite"/>
    </source>
</evidence>
<dbReference type="Proteomes" id="UP000198280">
    <property type="component" value="Unassembled WGS sequence"/>
</dbReference>